<evidence type="ECO:0000256" key="1">
    <source>
        <dbReference type="SAM" id="MobiDB-lite"/>
    </source>
</evidence>
<dbReference type="EMBL" id="CP064981">
    <property type="protein sequence ID" value="QQR93001.1"/>
    <property type="molecule type" value="Genomic_DNA"/>
</dbReference>
<sequence length="381" mass="41414">MALDIAVSRKALVVGILIFVFTLAWGFFFSTLELTPDALLSTTGSLGSLAKVLTLNFLAFAIFFSLAIATIMVYANKDMKRTAILISVVPTLVAFLLLGLIFPAFASWFILGIFYVACIPLMVITSHVKQQEMKILPVLRANFSVSHRFMQILGLGVIVALAFSAFPQSTKLYVGFEQSLFSGDIIKSLDVESASADFLIKSQKETLTLLTQSPEYVAVAAASDPEDVQFTSLMQASIQKVDSPAYRAQVEDEVRNQKKSLRTDDVIAQLKTKLPQFQLLQQYYWLVASFLGAIIFFVAATFVIQPLTAVLGVGMDRFIPGEAEPLIVEEPVAQPPTQAVEQPFPAAPLSPDAPLVSDSTPMSPSSDDSANLSNPPSNGQM</sequence>
<feature type="transmembrane region" description="Helical" evidence="2">
    <location>
        <begin position="12"/>
        <end position="32"/>
    </location>
</feature>
<keyword evidence="2" id="KW-0812">Transmembrane</keyword>
<evidence type="ECO:0000256" key="2">
    <source>
        <dbReference type="SAM" id="Phobius"/>
    </source>
</evidence>
<keyword evidence="2" id="KW-1133">Transmembrane helix</keyword>
<accession>A0A7T9DKJ6</accession>
<feature type="region of interest" description="Disordered" evidence="1">
    <location>
        <begin position="333"/>
        <end position="381"/>
    </location>
</feature>
<proteinExistence type="predicted"/>
<reference evidence="3" key="1">
    <citation type="submission" date="2020-11" db="EMBL/GenBank/DDBJ databases">
        <title>Connecting structure to function with the recovery of over 1000 high-quality activated sludge metagenome-assembled genomes encoding full-length rRNA genes using long-read sequencing.</title>
        <authorList>
            <person name="Singleton C.M."/>
            <person name="Petriglieri F."/>
            <person name="Kristensen J.M."/>
            <person name="Kirkegaard R.H."/>
            <person name="Michaelsen T.Y."/>
            <person name="Andersen M.H."/>
            <person name="Karst S.M."/>
            <person name="Dueholm M.S."/>
            <person name="Nielsen P.H."/>
            <person name="Albertsen M."/>
        </authorList>
    </citation>
    <scope>NUCLEOTIDE SEQUENCE</scope>
    <source>
        <strain evidence="3">Fred_18-Q3-R57-64_BAT3C.431</strain>
    </source>
</reference>
<gene>
    <name evidence="3" type="ORF">IPJ89_02020</name>
</gene>
<feature type="transmembrane region" description="Helical" evidence="2">
    <location>
        <begin position="52"/>
        <end position="75"/>
    </location>
</feature>
<organism evidence="3">
    <name type="scientific">Candidatus Iainarchaeum sp</name>
    <dbReference type="NCBI Taxonomy" id="3101447"/>
    <lineage>
        <taxon>Archaea</taxon>
        <taxon>Candidatus Iainarchaeota</taxon>
        <taxon>Candidatus Iainarchaeia</taxon>
        <taxon>Candidatus Iainarchaeales</taxon>
        <taxon>Candidatus Iainarchaeaceae</taxon>
        <taxon>Candidatus Iainarchaeum</taxon>
    </lineage>
</organism>
<protein>
    <submittedName>
        <fullName evidence="3">Uncharacterized protein</fullName>
    </submittedName>
</protein>
<dbReference type="Proteomes" id="UP000596004">
    <property type="component" value="Chromosome"/>
</dbReference>
<feature type="transmembrane region" description="Helical" evidence="2">
    <location>
        <begin position="149"/>
        <end position="166"/>
    </location>
</feature>
<feature type="compositionally biased region" description="Polar residues" evidence="1">
    <location>
        <begin position="370"/>
        <end position="381"/>
    </location>
</feature>
<feature type="compositionally biased region" description="Low complexity" evidence="1">
    <location>
        <begin position="357"/>
        <end position="369"/>
    </location>
</feature>
<keyword evidence="2" id="KW-0472">Membrane</keyword>
<dbReference type="AlphaFoldDB" id="A0A7T9DKJ6"/>
<name>A0A7T9DKJ6_9ARCH</name>
<feature type="transmembrane region" description="Helical" evidence="2">
    <location>
        <begin position="82"/>
        <end position="102"/>
    </location>
</feature>
<feature type="transmembrane region" description="Helical" evidence="2">
    <location>
        <begin position="108"/>
        <end position="128"/>
    </location>
</feature>
<feature type="transmembrane region" description="Helical" evidence="2">
    <location>
        <begin position="283"/>
        <end position="304"/>
    </location>
</feature>
<evidence type="ECO:0000313" key="3">
    <source>
        <dbReference type="EMBL" id="QQR93001.1"/>
    </source>
</evidence>